<dbReference type="EMBL" id="CAJVPW010024569">
    <property type="protein sequence ID" value="CAG8705401.1"/>
    <property type="molecule type" value="Genomic_DNA"/>
</dbReference>
<name>A0ACA9PE71_9GLOM</name>
<dbReference type="Proteomes" id="UP000789366">
    <property type="component" value="Unassembled WGS sequence"/>
</dbReference>
<evidence type="ECO:0000313" key="1">
    <source>
        <dbReference type="EMBL" id="CAG8705401.1"/>
    </source>
</evidence>
<proteinExistence type="predicted"/>
<keyword evidence="2" id="KW-1185">Reference proteome</keyword>
<protein>
    <submittedName>
        <fullName evidence="1">10953_t:CDS:1</fullName>
    </submittedName>
</protein>
<organism evidence="1 2">
    <name type="scientific">Cetraspora pellucida</name>
    <dbReference type="NCBI Taxonomy" id="1433469"/>
    <lineage>
        <taxon>Eukaryota</taxon>
        <taxon>Fungi</taxon>
        <taxon>Fungi incertae sedis</taxon>
        <taxon>Mucoromycota</taxon>
        <taxon>Glomeromycotina</taxon>
        <taxon>Glomeromycetes</taxon>
        <taxon>Diversisporales</taxon>
        <taxon>Gigasporaceae</taxon>
        <taxon>Cetraspora</taxon>
    </lineage>
</organism>
<gene>
    <name evidence="1" type="ORF">SPELUC_LOCUS11493</name>
</gene>
<feature type="non-terminal residue" evidence="1">
    <location>
        <position position="1"/>
    </location>
</feature>
<comment type="caution">
    <text evidence="1">The sequence shown here is derived from an EMBL/GenBank/DDBJ whole genome shotgun (WGS) entry which is preliminary data.</text>
</comment>
<evidence type="ECO:0000313" key="2">
    <source>
        <dbReference type="Proteomes" id="UP000789366"/>
    </source>
</evidence>
<sequence>IVKGQNDALNEVETNSLSENEIIEQPIQTNKCGRPSLADNLFKYLDSLNTTILTEEDLTDDQIVQLVLKEEKDHSESDNSEFETLLISVKKVYDALKTWIEFFEQQNHNNFDVKDLKIFYKYSNITHHIYEGSKKQTKIQTFFNHSIQKSTVAESEFVQNSASYLLSE</sequence>
<reference evidence="1" key="1">
    <citation type="submission" date="2021-06" db="EMBL/GenBank/DDBJ databases">
        <authorList>
            <person name="Kallberg Y."/>
            <person name="Tangrot J."/>
            <person name="Rosling A."/>
        </authorList>
    </citation>
    <scope>NUCLEOTIDE SEQUENCE</scope>
    <source>
        <strain evidence="1">28 12/20/2015</strain>
    </source>
</reference>
<accession>A0ACA9PE71</accession>